<evidence type="ECO:0000313" key="2">
    <source>
        <dbReference type="EnsemblPlants" id="Kaladp0059s0016.1.v1.1"/>
    </source>
</evidence>
<dbReference type="SUPFAM" id="SSF48452">
    <property type="entry name" value="TPR-like"/>
    <property type="match status" value="2"/>
</dbReference>
<proteinExistence type="predicted"/>
<feature type="repeat" description="TPR" evidence="1">
    <location>
        <begin position="652"/>
        <end position="685"/>
    </location>
</feature>
<sequence length="694" mass="77513">MESGERADEEDEKLCANGLSMDASQVEAKLDEGNIKEAESSLREGLSLNFEEARALLGRLEYQRGNMESALRVFEGIELQAAIQRLQISYSERTPPRKGRAKSDSHHPVSQHAACLVLEAIYLKSKSLQKLGRVKEAARECKSVLDAVERIFHCGVPEVQVDARLQETVVLSVELLPELWKQAGLYQEAIIAYRRALLSQWNLDNACCARIQKKFAVLLLYGGVDAAPPSLGFQMDGSYVPKNNLEEAILILMILFRKACLRRIDWDQSIVEHLTFALSVCGQTSTLARQFEEVMPGIFRRVDRWKSLALCYVAAGQNKVALNLLRSSLRKHEEPNDLCALLLAARICSEDALVADEGVQYAQRAVVLSRDVDEHLVASSLQMLGLCLQKQSAAFTSDCLRSRLQSEALKSLEQALSIECDNSELIFDLAMQYAEQRNLTAAMQYAKRFLDTTGGSVLKGWKLLALILSAQQRYTEAEVIIDFALDETAKWEQGPLLRLKAKLKLSQSLPADAVEIYRYLLALVQAQRKSFGPLRSATQVHEEKISEFDVWHGLANLYSSLSHWKDVEICLDKCNEFKGFSVETLHAEGCVLEKRDRVYEALIAYMNVLALEPNHVLTKVALGGLLSKMGPKVLPTARSLLADALRIEPTNRMAWFYLGVAHKREGQVADAADCFQAASMLDETNPVESFSSIL</sequence>
<reference evidence="2" key="1">
    <citation type="submission" date="2021-01" db="UniProtKB">
        <authorList>
            <consortium name="EnsemblPlants"/>
        </authorList>
    </citation>
    <scope>IDENTIFICATION</scope>
</reference>
<dbReference type="Proteomes" id="UP000594263">
    <property type="component" value="Unplaced"/>
</dbReference>
<dbReference type="PANTHER" id="PTHR44102">
    <property type="entry name" value="PROTEIN NPG1"/>
    <property type="match status" value="1"/>
</dbReference>
<keyword evidence="1" id="KW-0802">TPR repeat</keyword>
<dbReference type="Gene3D" id="1.25.40.10">
    <property type="entry name" value="Tetratricopeptide repeat domain"/>
    <property type="match status" value="3"/>
</dbReference>
<dbReference type="OMA" id="THEEAWY"/>
<keyword evidence="3" id="KW-1185">Reference proteome</keyword>
<dbReference type="InterPro" id="IPR019734">
    <property type="entry name" value="TPR_rpt"/>
</dbReference>
<dbReference type="InterPro" id="IPR043376">
    <property type="entry name" value="NPG1-like"/>
</dbReference>
<dbReference type="PANTHER" id="PTHR44102:SF5">
    <property type="entry name" value="PROTEIN NPG1"/>
    <property type="match status" value="1"/>
</dbReference>
<dbReference type="SMART" id="SM00028">
    <property type="entry name" value="TPR"/>
    <property type="match status" value="5"/>
</dbReference>
<evidence type="ECO:0000313" key="3">
    <source>
        <dbReference type="Proteomes" id="UP000594263"/>
    </source>
</evidence>
<dbReference type="EnsemblPlants" id="Kaladp0059s0016.1.v1.1">
    <property type="protein sequence ID" value="Kaladp0059s0016.1.v1.1"/>
    <property type="gene ID" value="Kaladp0059s0016.v1.1"/>
</dbReference>
<protein>
    <recommendedName>
        <fullName evidence="4">Tetratricopeptide repeat protein 7A</fullName>
    </recommendedName>
</protein>
<dbReference type="InterPro" id="IPR011990">
    <property type="entry name" value="TPR-like_helical_dom_sf"/>
</dbReference>
<organism evidence="2 3">
    <name type="scientific">Kalanchoe fedtschenkoi</name>
    <name type="common">Lavender scallops</name>
    <name type="synonym">South American air plant</name>
    <dbReference type="NCBI Taxonomy" id="63787"/>
    <lineage>
        <taxon>Eukaryota</taxon>
        <taxon>Viridiplantae</taxon>
        <taxon>Streptophyta</taxon>
        <taxon>Embryophyta</taxon>
        <taxon>Tracheophyta</taxon>
        <taxon>Spermatophyta</taxon>
        <taxon>Magnoliopsida</taxon>
        <taxon>eudicotyledons</taxon>
        <taxon>Gunneridae</taxon>
        <taxon>Pentapetalae</taxon>
        <taxon>Saxifragales</taxon>
        <taxon>Crassulaceae</taxon>
        <taxon>Kalanchoe</taxon>
    </lineage>
</organism>
<dbReference type="Gramene" id="Kaladp0059s0016.1.v1.1">
    <property type="protein sequence ID" value="Kaladp0059s0016.1.v1.1"/>
    <property type="gene ID" value="Kaladp0059s0016.v1.1"/>
</dbReference>
<evidence type="ECO:0008006" key="4">
    <source>
        <dbReference type="Google" id="ProtNLM"/>
    </source>
</evidence>
<accession>A0A7N0U9Z1</accession>
<dbReference type="AlphaFoldDB" id="A0A7N0U9Z1"/>
<name>A0A7N0U9Z1_KALFE</name>
<dbReference type="PROSITE" id="PS50005">
    <property type="entry name" value="TPR"/>
    <property type="match status" value="1"/>
</dbReference>
<dbReference type="Pfam" id="PF13432">
    <property type="entry name" value="TPR_16"/>
    <property type="match status" value="2"/>
</dbReference>
<evidence type="ECO:0000256" key="1">
    <source>
        <dbReference type="PROSITE-ProRule" id="PRU00339"/>
    </source>
</evidence>